<comment type="subcellular location">
    <subcellularLocation>
        <location evidence="1">Cell outer membrane</location>
    </subcellularLocation>
</comment>
<evidence type="ECO:0000256" key="2">
    <source>
        <dbReference type="ARBA" id="ARBA00023136"/>
    </source>
</evidence>
<dbReference type="PRINTS" id="PR01021">
    <property type="entry name" value="OMPADOMAIN"/>
</dbReference>
<sequence>MRIIPVILSALAFAAAGVGAYFAAGLTVSWIENSSATAVEKRLALEGFDWASVQTDGLKVVLEGEAASEALRFKALAAAGQIVEAARVIDNFTITDSRPPVAPKFSVEILRNDKSISLIGLVPTKADNANFKDRVARIAGDLPVADFLETADYPVPDAWSSVISYGLLALERLERSKISIGETQVEIEAIGESEAQKSKLLEELTRRAPADITSKIDISAPRPVITPFTLRFRITADGASFDACSADSPEAAVQILAAAKAAGLAEEAICRQGLGVPSPLWSKAATQAIAALAKLGGGSVTLSDADVTLTAPAGTDPTLFDTITSRLDGDLPEVFALNPILLVAPETPEDDAAIPEMVATLSPEGQVQIRGPVISPRAQRTLQTFAYAVFGSEDVYLSTKLQDNLPEGWMVRSLASLAGLSKLNSGIATVSPNAIDITGLTGRRSAKTDIAQILIDRLGDGAEFELEVTYLEELDPLARMLNGAECVAEITDLASQNKIKFEPGSATLDGDSRDTVQAIAEVFERCLEAPIEIGGHTDSQGREEMNLNLSKGRAEAVLTALRGARVKLKSLTAEGYGETQPIADNGTEEGREANRRIEFSLVTPATLEAPETQSETSDTATAEETSNE</sequence>
<evidence type="ECO:0000256" key="4">
    <source>
        <dbReference type="PROSITE-ProRule" id="PRU00473"/>
    </source>
</evidence>
<dbReference type="Gene3D" id="3.30.1330.60">
    <property type="entry name" value="OmpA-like domain"/>
    <property type="match status" value="1"/>
</dbReference>
<dbReference type="CDD" id="cd07185">
    <property type="entry name" value="OmpA_C-like"/>
    <property type="match status" value="1"/>
</dbReference>
<dbReference type="KEGG" id="ptp:RCA23_c05560"/>
<feature type="region of interest" description="Disordered" evidence="5">
    <location>
        <begin position="601"/>
        <end position="628"/>
    </location>
</feature>
<evidence type="ECO:0000313" key="8">
    <source>
        <dbReference type="Proteomes" id="UP000028680"/>
    </source>
</evidence>
<evidence type="ECO:0000256" key="5">
    <source>
        <dbReference type="SAM" id="MobiDB-lite"/>
    </source>
</evidence>
<keyword evidence="3" id="KW-0998">Cell outer membrane</keyword>
<dbReference type="InterPro" id="IPR006665">
    <property type="entry name" value="OmpA-like"/>
</dbReference>
<dbReference type="InterPro" id="IPR006664">
    <property type="entry name" value="OMP_bac"/>
</dbReference>
<feature type="domain" description="OmpA-like" evidence="6">
    <location>
        <begin position="488"/>
        <end position="605"/>
    </location>
</feature>
<evidence type="ECO:0000313" key="7">
    <source>
        <dbReference type="EMBL" id="AII86115.1"/>
    </source>
</evidence>
<name>A0AAN0RH59_9RHOB</name>
<accession>A0AAN0RH59</accession>
<dbReference type="PROSITE" id="PS51123">
    <property type="entry name" value="OMPA_2"/>
    <property type="match status" value="1"/>
</dbReference>
<dbReference type="Proteomes" id="UP000028680">
    <property type="component" value="Chromosome"/>
</dbReference>
<proteinExistence type="predicted"/>
<evidence type="ECO:0000256" key="1">
    <source>
        <dbReference type="ARBA" id="ARBA00004442"/>
    </source>
</evidence>
<keyword evidence="8" id="KW-1185">Reference proteome</keyword>
<dbReference type="EMBL" id="CP003984">
    <property type="protein sequence ID" value="AII86115.1"/>
    <property type="molecule type" value="Genomic_DNA"/>
</dbReference>
<gene>
    <name evidence="7" type="ORF">RCA23_c05560</name>
</gene>
<evidence type="ECO:0000259" key="6">
    <source>
        <dbReference type="PROSITE" id="PS51123"/>
    </source>
</evidence>
<dbReference type="RefSeq" id="WP_044048983.1">
    <property type="nucleotide sequence ID" value="NZ_CP003984.1"/>
</dbReference>
<reference evidence="7 8" key="1">
    <citation type="journal article" date="2014" name="ISME J.">
        <title>Adaptation of an abundant Roseobacter RCA organism to pelagic systems revealed by genomic and transcriptomic analyses.</title>
        <authorList>
            <person name="Voget S."/>
            <person name="Wemheuer B."/>
            <person name="Brinkhoff T."/>
            <person name="Vollmers J."/>
            <person name="Dietrich S."/>
            <person name="Giebel H.A."/>
            <person name="Beardsley C."/>
            <person name="Sardemann C."/>
            <person name="Bakenhus I."/>
            <person name="Billerbeck S."/>
            <person name="Daniel R."/>
            <person name="Simon M."/>
        </authorList>
    </citation>
    <scope>NUCLEOTIDE SEQUENCE [LARGE SCALE GENOMIC DNA]</scope>
    <source>
        <strain evidence="7 8">RCA23</strain>
    </source>
</reference>
<protein>
    <recommendedName>
        <fullName evidence="6">OmpA-like domain-containing protein</fullName>
    </recommendedName>
</protein>
<organism evidence="7 8">
    <name type="scientific">Planktomarina temperata RCA23</name>
    <dbReference type="NCBI Taxonomy" id="666509"/>
    <lineage>
        <taxon>Bacteria</taxon>
        <taxon>Pseudomonadati</taxon>
        <taxon>Pseudomonadota</taxon>
        <taxon>Alphaproteobacteria</taxon>
        <taxon>Rhodobacterales</taxon>
        <taxon>Paracoccaceae</taxon>
        <taxon>Planktomarina</taxon>
    </lineage>
</organism>
<keyword evidence="2 4" id="KW-0472">Membrane</keyword>
<dbReference type="Gene3D" id="3.40.1520.20">
    <property type="match status" value="1"/>
</dbReference>
<dbReference type="AlphaFoldDB" id="A0AAN0RH59"/>
<dbReference type="SUPFAM" id="SSF103088">
    <property type="entry name" value="OmpA-like"/>
    <property type="match status" value="1"/>
</dbReference>
<feature type="compositionally biased region" description="Low complexity" evidence="5">
    <location>
        <begin position="611"/>
        <end position="628"/>
    </location>
</feature>
<dbReference type="InterPro" id="IPR036737">
    <property type="entry name" value="OmpA-like_sf"/>
</dbReference>
<dbReference type="GO" id="GO:0009279">
    <property type="term" value="C:cell outer membrane"/>
    <property type="evidence" value="ECO:0007669"/>
    <property type="project" value="UniProtKB-SubCell"/>
</dbReference>
<dbReference type="Pfam" id="PF00691">
    <property type="entry name" value="OmpA"/>
    <property type="match status" value="1"/>
</dbReference>
<dbReference type="PANTHER" id="PTHR30329">
    <property type="entry name" value="STATOR ELEMENT OF FLAGELLAR MOTOR COMPLEX"/>
    <property type="match status" value="1"/>
</dbReference>
<dbReference type="PANTHER" id="PTHR30329:SF21">
    <property type="entry name" value="LIPOPROTEIN YIAD-RELATED"/>
    <property type="match status" value="1"/>
</dbReference>
<evidence type="ECO:0000256" key="3">
    <source>
        <dbReference type="ARBA" id="ARBA00023237"/>
    </source>
</evidence>
<dbReference type="InterPro" id="IPR050330">
    <property type="entry name" value="Bact_OuterMem_StrucFunc"/>
</dbReference>